<dbReference type="InterPro" id="IPR008792">
    <property type="entry name" value="PQQD"/>
</dbReference>
<dbReference type="Pfam" id="PF05402">
    <property type="entry name" value="PqqD"/>
    <property type="match status" value="1"/>
</dbReference>
<reference evidence="1 2" key="1">
    <citation type="submission" date="2024-09" db="EMBL/GenBank/DDBJ databases">
        <title>Floridaenema gen nov. (Aerosakkonemataceae, Aerosakkonematales ord. nov., Cyanobacteria) from benthic tropical and subtropical fresh waters, with the description of four new species.</title>
        <authorList>
            <person name="Moretto J.A."/>
            <person name="Berthold D.E."/>
            <person name="Lefler F.W."/>
            <person name="Huang I.-S."/>
            <person name="Laughinghouse H. IV."/>
        </authorList>
    </citation>
    <scope>NUCLEOTIDE SEQUENCE [LARGE SCALE GENOMIC DNA]</scope>
    <source>
        <strain evidence="1 2">BLCC-F46</strain>
    </source>
</reference>
<evidence type="ECO:0000313" key="1">
    <source>
        <dbReference type="EMBL" id="MFB2880450.1"/>
    </source>
</evidence>
<dbReference type="RefSeq" id="WP_413273464.1">
    <property type="nucleotide sequence ID" value="NZ_JBHFNQ010000204.1"/>
</dbReference>
<sequence length="94" mass="10657">MAISFAMRVSVPEDVLIRELDGESVILNLKSERYFGLDEVGTRMWEVLSSSETIAAAYQTLLSEYDVVPEQLQTDLYNLLQQLVEHGLIHVSNQ</sequence>
<dbReference type="InterPro" id="IPR041881">
    <property type="entry name" value="PqqD_sf"/>
</dbReference>
<keyword evidence="2" id="KW-1185">Reference proteome</keyword>
<dbReference type="EMBL" id="JBHFNQ010000204">
    <property type="protein sequence ID" value="MFB2880450.1"/>
    <property type="molecule type" value="Genomic_DNA"/>
</dbReference>
<protein>
    <submittedName>
        <fullName evidence="1">PqqD family protein</fullName>
    </submittedName>
</protein>
<accession>A0ABV4XCC5</accession>
<evidence type="ECO:0000313" key="2">
    <source>
        <dbReference type="Proteomes" id="UP001576774"/>
    </source>
</evidence>
<proteinExistence type="predicted"/>
<organism evidence="1 2">
    <name type="scientific">Floridaenema aerugineum BLCC-F46</name>
    <dbReference type="NCBI Taxonomy" id="3153654"/>
    <lineage>
        <taxon>Bacteria</taxon>
        <taxon>Bacillati</taxon>
        <taxon>Cyanobacteriota</taxon>
        <taxon>Cyanophyceae</taxon>
        <taxon>Oscillatoriophycideae</taxon>
        <taxon>Aerosakkonematales</taxon>
        <taxon>Aerosakkonemataceae</taxon>
        <taxon>Floridanema</taxon>
        <taxon>Floridanema aerugineum</taxon>
    </lineage>
</organism>
<name>A0ABV4XCC5_9CYAN</name>
<dbReference type="Gene3D" id="1.10.10.1150">
    <property type="entry name" value="Coenzyme PQQ synthesis protein D (PqqD)"/>
    <property type="match status" value="1"/>
</dbReference>
<dbReference type="Proteomes" id="UP001576774">
    <property type="component" value="Unassembled WGS sequence"/>
</dbReference>
<gene>
    <name evidence="1" type="ORF">ACE1CC_26680</name>
</gene>
<comment type="caution">
    <text evidence="1">The sequence shown here is derived from an EMBL/GenBank/DDBJ whole genome shotgun (WGS) entry which is preliminary data.</text>
</comment>